<gene>
    <name evidence="2" type="ORF">ILEXP_LOCUS37741</name>
</gene>
<comment type="caution">
    <text evidence="2">The sequence shown here is derived from an EMBL/GenBank/DDBJ whole genome shotgun (WGS) entry which is preliminary data.</text>
</comment>
<sequence length="98" mass="11561">MTKLMAKIQDGEKYIERSQKDHKELVSLEAKKKEKEQLNKEIQELMDRVKELDKEIQSLETKSKLKKDVAVFTPEKALERGLIKPLQRPNEKKRGQDE</sequence>
<dbReference type="AlphaFoldDB" id="A0ABC8TFZ3"/>
<feature type="coiled-coil region" evidence="1">
    <location>
        <begin position="25"/>
        <end position="69"/>
    </location>
</feature>
<accession>A0ABC8TFZ3</accession>
<dbReference type="Proteomes" id="UP001642360">
    <property type="component" value="Unassembled WGS sequence"/>
</dbReference>
<protein>
    <submittedName>
        <fullName evidence="2">Uncharacterized protein</fullName>
    </submittedName>
</protein>
<keyword evidence="3" id="KW-1185">Reference proteome</keyword>
<evidence type="ECO:0000313" key="2">
    <source>
        <dbReference type="EMBL" id="CAK9168362.1"/>
    </source>
</evidence>
<name>A0ABC8TFZ3_9AQUA</name>
<evidence type="ECO:0000313" key="3">
    <source>
        <dbReference type="Proteomes" id="UP001642360"/>
    </source>
</evidence>
<evidence type="ECO:0000256" key="1">
    <source>
        <dbReference type="SAM" id="Coils"/>
    </source>
</evidence>
<organism evidence="2 3">
    <name type="scientific">Ilex paraguariensis</name>
    <name type="common">yerba mate</name>
    <dbReference type="NCBI Taxonomy" id="185542"/>
    <lineage>
        <taxon>Eukaryota</taxon>
        <taxon>Viridiplantae</taxon>
        <taxon>Streptophyta</taxon>
        <taxon>Embryophyta</taxon>
        <taxon>Tracheophyta</taxon>
        <taxon>Spermatophyta</taxon>
        <taxon>Magnoliopsida</taxon>
        <taxon>eudicotyledons</taxon>
        <taxon>Gunneridae</taxon>
        <taxon>Pentapetalae</taxon>
        <taxon>asterids</taxon>
        <taxon>campanulids</taxon>
        <taxon>Aquifoliales</taxon>
        <taxon>Aquifoliaceae</taxon>
        <taxon>Ilex</taxon>
    </lineage>
</organism>
<reference evidence="2 3" key="1">
    <citation type="submission" date="2024-02" db="EMBL/GenBank/DDBJ databases">
        <authorList>
            <person name="Vignale AGUSTIN F."/>
            <person name="Sosa J E."/>
            <person name="Modenutti C."/>
        </authorList>
    </citation>
    <scope>NUCLEOTIDE SEQUENCE [LARGE SCALE GENOMIC DNA]</scope>
</reference>
<dbReference type="EMBL" id="CAUOFW020005057">
    <property type="protein sequence ID" value="CAK9168362.1"/>
    <property type="molecule type" value="Genomic_DNA"/>
</dbReference>
<proteinExistence type="predicted"/>
<keyword evidence="1" id="KW-0175">Coiled coil</keyword>